<proteinExistence type="predicted"/>
<dbReference type="Proteomes" id="UP000199361">
    <property type="component" value="Unassembled WGS sequence"/>
</dbReference>
<feature type="domain" description="Peptidase C51" evidence="1">
    <location>
        <begin position="38"/>
        <end position="132"/>
    </location>
</feature>
<dbReference type="Pfam" id="PF05257">
    <property type="entry name" value="CHAP"/>
    <property type="match status" value="1"/>
</dbReference>
<evidence type="ECO:0000313" key="2">
    <source>
        <dbReference type="EMBL" id="SET47794.1"/>
    </source>
</evidence>
<dbReference type="EMBL" id="FOHX01000003">
    <property type="protein sequence ID" value="SET47794.1"/>
    <property type="molecule type" value="Genomic_DNA"/>
</dbReference>
<accession>A0A1I0ERF2</accession>
<dbReference type="InterPro" id="IPR007921">
    <property type="entry name" value="CHAP_dom"/>
</dbReference>
<gene>
    <name evidence="2" type="ORF">SAMN05421811_103164</name>
</gene>
<evidence type="ECO:0000313" key="3">
    <source>
        <dbReference type="Proteomes" id="UP000199361"/>
    </source>
</evidence>
<sequence>MTAKAMLAAARKDLGLTGRPNRITKDYAKRNGAEFLAVAWCQMSITWWARQSGNEDAVLPRGDRAYTVWSAEDGEALGRWHAGTVANIKKYAQPGAVVYFDWQYTDRIAAIDHVGLVEQVLPDGRVQTIEGNSGDAVKRRVRSADVIAGFWNPDYEEDDMPSAKDIADAVYERFTGTVTGDVWAAREKILDVGQKIDPKTALRQIWAYTKDGYARDREILARLAAQDATIKALADALAARDSNLDADSLLDRIRAELENVSIRLDVGK</sequence>
<organism evidence="2 3">
    <name type="scientific">Nonomuraea wenchangensis</name>
    <dbReference type="NCBI Taxonomy" id="568860"/>
    <lineage>
        <taxon>Bacteria</taxon>
        <taxon>Bacillati</taxon>
        <taxon>Actinomycetota</taxon>
        <taxon>Actinomycetes</taxon>
        <taxon>Streptosporangiales</taxon>
        <taxon>Streptosporangiaceae</taxon>
        <taxon>Nonomuraea</taxon>
    </lineage>
</organism>
<reference evidence="2 3" key="1">
    <citation type="submission" date="2016-10" db="EMBL/GenBank/DDBJ databases">
        <authorList>
            <person name="de Groot N.N."/>
        </authorList>
    </citation>
    <scope>NUCLEOTIDE SEQUENCE [LARGE SCALE GENOMIC DNA]</scope>
    <source>
        <strain evidence="2 3">CGMCC 4.5598</strain>
    </source>
</reference>
<evidence type="ECO:0000259" key="1">
    <source>
        <dbReference type="Pfam" id="PF05257"/>
    </source>
</evidence>
<keyword evidence="3" id="KW-1185">Reference proteome</keyword>
<protein>
    <submittedName>
        <fullName evidence="2">CHAP domain-containing protein</fullName>
    </submittedName>
</protein>
<name>A0A1I0ERF2_9ACTN</name>
<dbReference type="STRING" id="568860.SAMN05421811_103164"/>
<dbReference type="RefSeq" id="WP_245774703.1">
    <property type="nucleotide sequence ID" value="NZ_FOHX01000003.1"/>
</dbReference>
<dbReference type="AlphaFoldDB" id="A0A1I0ERF2"/>